<feature type="compositionally biased region" description="Polar residues" evidence="1">
    <location>
        <begin position="720"/>
        <end position="741"/>
    </location>
</feature>
<dbReference type="InParanoid" id="E2BWQ7"/>
<evidence type="ECO:0000259" key="2">
    <source>
        <dbReference type="SMART" id="SM00233"/>
    </source>
</evidence>
<feature type="compositionally biased region" description="Acidic residues" evidence="1">
    <location>
        <begin position="443"/>
        <end position="453"/>
    </location>
</feature>
<feature type="compositionally biased region" description="Basic and acidic residues" evidence="1">
    <location>
        <begin position="481"/>
        <end position="500"/>
    </location>
</feature>
<feature type="region of interest" description="Disordered" evidence="1">
    <location>
        <begin position="379"/>
        <end position="409"/>
    </location>
</feature>
<proteinExistence type="predicted"/>
<dbReference type="InterPro" id="IPR011993">
    <property type="entry name" value="PH-like_dom_sf"/>
</dbReference>
<evidence type="ECO:0000313" key="4">
    <source>
        <dbReference type="Proteomes" id="UP000008237"/>
    </source>
</evidence>
<dbReference type="STRING" id="610380.E2BWQ7"/>
<dbReference type="SMART" id="SM00233">
    <property type="entry name" value="PH"/>
    <property type="match status" value="1"/>
</dbReference>
<sequence>MHIMMEEVITFLESLRDTQLPLALESLREKLLVRSKDILTASATSSSPEPYLNMNSGPKTILLTKNDADTEEYVGMEEPPQKNHQDYYETFEHESEPKTLASVAQNEQTEMQNAQDTRNHGENSQELLNIYKNLSAAQSKNKCHKCGPLHRKEGKKLFMSDNRACWIALMGSHLLIYRSERHGRPSAIYPIRGYMARPATSLLPRDRQKSDLAFEMYCPGSETLQFIARTPKDTAQWIAKVCEVGGGKEEAASDEAARDHGISKNNKATSESPVRHREGHATSPRRQNPKSADNAKKSTAKAKSNRNDAGKHNSVENPPPLPARIPRRLPSVPSDSVPTYRAIEDYDDDDDIYHKIEDLNNGMAYQNVMLAKTQRANVSDKEHEDAAGHNGTSKEGKEGRIQEKSDAVSVEEELYDDIFVTSQTKASGNEEEKALDGDRPVDDGEESFYDDVENLLGRSTKDHRAKDQTEASSNKFLQKKSFLERVWSRRESPGKTDKRLQSKVSASPTPSSSATETPLPTYDDVSEWTLIPSGQESSANDGGEELPEYNCPPPPRPVYTKSPIVKQVESYSGEEFYDDVNACREQYNKNHQQTALQSTRGSSANAREAKDDRTEPRTNGELPEEEVEHYQSPRSELRVHEAPEYQNEELYDDIALCANFKARQRDANENKDSEDGKSTVGSDKKSWNRFSMNKKLPGLAETNRRNANECEEIDDPAEANNASKRNTFQKLISKMENSLSKVSVRGPNPLPISKPSTASNNS</sequence>
<dbReference type="EMBL" id="GL451165">
    <property type="protein sequence ID" value="EFN79880.1"/>
    <property type="molecule type" value="Genomic_DNA"/>
</dbReference>
<dbReference type="AlphaFoldDB" id="E2BWQ7"/>
<dbReference type="Proteomes" id="UP000008237">
    <property type="component" value="Unassembled WGS sequence"/>
</dbReference>
<feature type="compositionally biased region" description="Basic and acidic residues" evidence="1">
    <location>
        <begin position="459"/>
        <end position="469"/>
    </location>
</feature>
<dbReference type="OrthoDB" id="243840at2759"/>
<feature type="compositionally biased region" description="Low complexity" evidence="1">
    <location>
        <begin position="505"/>
        <end position="521"/>
    </location>
</feature>
<dbReference type="SUPFAM" id="SSF50729">
    <property type="entry name" value="PH domain-like"/>
    <property type="match status" value="1"/>
</dbReference>
<organism evidence="4">
    <name type="scientific">Harpegnathos saltator</name>
    <name type="common">Jerdon's jumping ant</name>
    <dbReference type="NCBI Taxonomy" id="610380"/>
    <lineage>
        <taxon>Eukaryota</taxon>
        <taxon>Metazoa</taxon>
        <taxon>Ecdysozoa</taxon>
        <taxon>Arthropoda</taxon>
        <taxon>Hexapoda</taxon>
        <taxon>Insecta</taxon>
        <taxon>Pterygota</taxon>
        <taxon>Neoptera</taxon>
        <taxon>Endopterygota</taxon>
        <taxon>Hymenoptera</taxon>
        <taxon>Apocrita</taxon>
        <taxon>Aculeata</taxon>
        <taxon>Formicoidea</taxon>
        <taxon>Formicidae</taxon>
        <taxon>Ponerinae</taxon>
        <taxon>Ponerini</taxon>
        <taxon>Harpegnathos</taxon>
    </lineage>
</organism>
<reference evidence="3 4" key="1">
    <citation type="journal article" date="2010" name="Science">
        <title>Genomic comparison of the ants Camponotus floridanus and Harpegnathos saltator.</title>
        <authorList>
            <person name="Bonasio R."/>
            <person name="Zhang G."/>
            <person name="Ye C."/>
            <person name="Mutti N.S."/>
            <person name="Fang X."/>
            <person name="Qin N."/>
            <person name="Donahue G."/>
            <person name="Yang P."/>
            <person name="Li Q."/>
            <person name="Li C."/>
            <person name="Zhang P."/>
            <person name="Huang Z."/>
            <person name="Berger S.L."/>
            <person name="Reinberg D."/>
            <person name="Wang J."/>
            <person name="Liebig J."/>
        </authorList>
    </citation>
    <scope>NUCLEOTIDE SEQUENCE [LARGE SCALE GENOMIC DNA]</scope>
    <source>
        <strain evidence="3 4">R22 G/1</strain>
    </source>
</reference>
<protein>
    <recommendedName>
        <fullName evidence="2">PH domain-containing protein</fullName>
    </recommendedName>
</protein>
<feature type="region of interest" description="Disordered" evidence="1">
    <location>
        <begin position="663"/>
        <end position="762"/>
    </location>
</feature>
<evidence type="ECO:0000256" key="1">
    <source>
        <dbReference type="SAM" id="MobiDB-lite"/>
    </source>
</evidence>
<feature type="compositionally biased region" description="Basic and acidic residues" evidence="1">
    <location>
        <begin position="607"/>
        <end position="618"/>
    </location>
</feature>
<feature type="compositionally biased region" description="Basic and acidic residues" evidence="1">
    <location>
        <begin position="663"/>
        <end position="686"/>
    </location>
</feature>
<feature type="compositionally biased region" description="Basic and acidic residues" evidence="1">
    <location>
        <begin position="379"/>
        <end position="406"/>
    </location>
</feature>
<dbReference type="InterPro" id="IPR001849">
    <property type="entry name" value="PH_domain"/>
</dbReference>
<gene>
    <name evidence="3" type="ORF">EAI_14932</name>
</gene>
<feature type="domain" description="PH" evidence="2">
    <location>
        <begin position="143"/>
        <end position="248"/>
    </location>
</feature>
<feature type="region of interest" description="Disordered" evidence="1">
    <location>
        <begin position="421"/>
        <end position="560"/>
    </location>
</feature>
<feature type="compositionally biased region" description="Basic and acidic residues" evidence="1">
    <location>
        <begin position="428"/>
        <end position="442"/>
    </location>
</feature>
<feature type="compositionally biased region" description="Basic and acidic residues" evidence="1">
    <location>
        <begin position="305"/>
        <end position="314"/>
    </location>
</feature>
<feature type="compositionally biased region" description="Polar residues" evidence="1">
    <location>
        <begin position="589"/>
        <end position="605"/>
    </location>
</feature>
<keyword evidence="4" id="KW-1185">Reference proteome</keyword>
<feature type="compositionally biased region" description="Basic and acidic residues" evidence="1">
    <location>
        <begin position="628"/>
        <end position="643"/>
    </location>
</feature>
<accession>E2BWQ7</accession>
<dbReference type="OMA" id="PEPYLNM"/>
<feature type="region of interest" description="Disordered" evidence="1">
    <location>
        <begin position="587"/>
        <end position="645"/>
    </location>
</feature>
<feature type="compositionally biased region" description="Polar residues" evidence="1">
    <location>
        <begin position="263"/>
        <end position="272"/>
    </location>
</feature>
<name>E2BWQ7_HARSA</name>
<feature type="compositionally biased region" description="Basic and acidic residues" evidence="1">
    <location>
        <begin position="248"/>
        <end position="262"/>
    </location>
</feature>
<feature type="region of interest" description="Disordered" evidence="1">
    <location>
        <begin position="248"/>
        <end position="339"/>
    </location>
</feature>
<dbReference type="Gene3D" id="2.30.29.30">
    <property type="entry name" value="Pleckstrin-homology domain (PH domain)/Phosphotyrosine-binding domain (PTB)"/>
    <property type="match status" value="1"/>
</dbReference>
<evidence type="ECO:0000313" key="3">
    <source>
        <dbReference type="EMBL" id="EFN79880.1"/>
    </source>
</evidence>